<dbReference type="AlphaFoldDB" id="A0A0J8TWQ9"/>
<dbReference type="Proteomes" id="UP000037594">
    <property type="component" value="Unassembled WGS sequence"/>
</dbReference>
<evidence type="ECO:0000313" key="2">
    <source>
        <dbReference type="Proteomes" id="UP000037594"/>
    </source>
</evidence>
<reference evidence="1 2" key="1">
    <citation type="submission" date="2015-06" db="EMBL/GenBank/DDBJ databases">
        <title>Genome sequence of Mycobacterium conceptionense strain MLE.</title>
        <authorList>
            <person name="Greninger A.L."/>
            <person name="Cunningham G."/>
            <person name="Chiu C.Y."/>
            <person name="Miller S."/>
        </authorList>
    </citation>
    <scope>NUCLEOTIDE SEQUENCE [LARGE SCALE GENOMIC DNA]</scope>
    <source>
        <strain evidence="1 2">MLE</strain>
    </source>
</reference>
<dbReference type="OrthoDB" id="9907753at2"/>
<comment type="caution">
    <text evidence="1">The sequence shown here is derived from an EMBL/GenBank/DDBJ whole genome shotgun (WGS) entry which is preliminary data.</text>
</comment>
<organism evidence="1 2">
    <name type="scientific">Mycolicibacterium conceptionense</name>
    <dbReference type="NCBI Taxonomy" id="451644"/>
    <lineage>
        <taxon>Bacteria</taxon>
        <taxon>Bacillati</taxon>
        <taxon>Actinomycetota</taxon>
        <taxon>Actinomycetes</taxon>
        <taxon>Mycobacteriales</taxon>
        <taxon>Mycobacteriaceae</taxon>
        <taxon>Mycolicibacterium</taxon>
    </lineage>
</organism>
<proteinExistence type="predicted"/>
<sequence>MAKYTVIGAYDGDDLLIVGAVEGEHQVGGDMKAVNGLEPWADHIEASNAQEACEKAAGR</sequence>
<gene>
    <name evidence="1" type="ORF">ACT17_34530</name>
</gene>
<accession>A0A0J8TWQ9</accession>
<dbReference type="PATRIC" id="fig|451644.5.peg.7102"/>
<dbReference type="EMBL" id="LFOD01000090">
    <property type="protein sequence ID" value="KMV13572.1"/>
    <property type="molecule type" value="Genomic_DNA"/>
</dbReference>
<dbReference type="RefSeq" id="WP_131722558.1">
    <property type="nucleotide sequence ID" value="NZ_LFOD01000090.1"/>
</dbReference>
<evidence type="ECO:0000313" key="1">
    <source>
        <dbReference type="EMBL" id="KMV13572.1"/>
    </source>
</evidence>
<protein>
    <submittedName>
        <fullName evidence="1">Uncharacterized protein</fullName>
    </submittedName>
</protein>
<name>A0A0J8TWQ9_9MYCO</name>